<gene>
    <name evidence="1" type="ORF">A2Y98_03550</name>
</gene>
<evidence type="ECO:0000313" key="1">
    <source>
        <dbReference type="EMBL" id="OGZ34304.1"/>
    </source>
</evidence>
<proteinExistence type="predicted"/>
<protein>
    <submittedName>
        <fullName evidence="1">Uncharacterized protein</fullName>
    </submittedName>
</protein>
<comment type="caution">
    <text evidence="1">The sequence shown here is derived from an EMBL/GenBank/DDBJ whole genome shotgun (WGS) entry which is preliminary data.</text>
</comment>
<reference evidence="1 2" key="1">
    <citation type="journal article" date="2016" name="Nat. Commun.">
        <title>Thousands of microbial genomes shed light on interconnected biogeochemical processes in an aquifer system.</title>
        <authorList>
            <person name="Anantharaman K."/>
            <person name="Brown C.T."/>
            <person name="Hug L.A."/>
            <person name="Sharon I."/>
            <person name="Castelle C.J."/>
            <person name="Probst A.J."/>
            <person name="Thomas B.C."/>
            <person name="Singh A."/>
            <person name="Wilkins M.J."/>
            <person name="Karaoz U."/>
            <person name="Brodie E.L."/>
            <person name="Williams K.H."/>
            <person name="Hubbard S.S."/>
            <person name="Banfield J.F."/>
        </authorList>
    </citation>
    <scope>NUCLEOTIDE SEQUENCE [LARGE SCALE GENOMIC DNA]</scope>
</reference>
<organism evidence="1 2">
    <name type="scientific">Candidatus Portnoybacteria bacterium RBG_19FT_COMBO_36_7</name>
    <dbReference type="NCBI Taxonomy" id="1801992"/>
    <lineage>
        <taxon>Bacteria</taxon>
        <taxon>Candidatus Portnoyibacteriota</taxon>
    </lineage>
</organism>
<dbReference type="EMBL" id="MHMW01000015">
    <property type="protein sequence ID" value="OGZ34304.1"/>
    <property type="molecule type" value="Genomic_DNA"/>
</dbReference>
<dbReference type="STRING" id="1801992.A2Y98_03550"/>
<sequence>MQKLGHKKTERRIKMRDDEIVTKAFLKLFSFKKLLIRRRISLFREKISLFLDREKAERDCNFQKKAECQAKIDILMHRISSIDFVIRLIDSFDASIKAHQYTLAFFSLTKLILILQDTSLKQADLLNLLKMIHSYLEKISSVAYA</sequence>
<evidence type="ECO:0000313" key="2">
    <source>
        <dbReference type="Proteomes" id="UP000179099"/>
    </source>
</evidence>
<dbReference type="AlphaFoldDB" id="A0A1G2F8B9"/>
<name>A0A1G2F8B9_9BACT</name>
<dbReference type="Proteomes" id="UP000179099">
    <property type="component" value="Unassembled WGS sequence"/>
</dbReference>
<accession>A0A1G2F8B9</accession>